<dbReference type="PANTHER" id="PTHR45586:SF1">
    <property type="entry name" value="LIPOPOLYSACCHARIDE ASSEMBLY PROTEIN B"/>
    <property type="match status" value="1"/>
</dbReference>
<evidence type="ECO:0000256" key="11">
    <source>
        <dbReference type="SAM" id="MobiDB-lite"/>
    </source>
</evidence>
<evidence type="ECO:0000313" key="15">
    <source>
        <dbReference type="Proteomes" id="UP000054844"/>
    </source>
</evidence>
<comment type="subcellular location">
    <subcellularLocation>
        <location evidence="1">Cell outer membrane</location>
        <topology evidence="1">Peripheral membrane protein</topology>
    </subcellularLocation>
</comment>
<gene>
    <name evidence="14" type="ORF">APZ41_015935</name>
</gene>
<dbReference type="InterPro" id="IPR051012">
    <property type="entry name" value="CellSynth/LPSAsmb/PSIAsmb"/>
</dbReference>
<evidence type="ECO:0000256" key="5">
    <source>
        <dbReference type="ARBA" id="ARBA00022737"/>
    </source>
</evidence>
<dbReference type="GO" id="GO:0006011">
    <property type="term" value="P:UDP-alpha-D-glucose metabolic process"/>
    <property type="evidence" value="ECO:0007669"/>
    <property type="project" value="InterPro"/>
</dbReference>
<dbReference type="PROSITE" id="PS50005">
    <property type="entry name" value="TPR"/>
    <property type="match status" value="2"/>
</dbReference>
<reference evidence="14" key="1">
    <citation type="submission" date="2016-12" db="EMBL/GenBank/DDBJ databases">
        <title>Draft genome sequence of Roseomonas mucosa strain AU37, isolated from a peripheral intravenous catheter.</title>
        <authorList>
            <person name="Choudhury M.A."/>
            <person name="Sidjabat H.E."/>
            <person name="Wailan A.M."/>
            <person name="Zhang L."/>
            <person name="Marsh N.M."/>
            <person name="Rickard C.M."/>
            <person name="Davies M."/>
            <person name="Mcmillan D.J."/>
        </authorList>
    </citation>
    <scope>NUCLEOTIDE SEQUENCE [LARGE SCALE GENOMIC DNA]</scope>
    <source>
        <strain evidence="14">AU37</strain>
    </source>
</reference>
<dbReference type="Proteomes" id="UP000054844">
    <property type="component" value="Unassembled WGS sequence"/>
</dbReference>
<feature type="repeat" description="TPR" evidence="10">
    <location>
        <begin position="309"/>
        <end position="342"/>
    </location>
</feature>
<comment type="similarity">
    <text evidence="3">Belongs to the AcsC/BcsC family.</text>
</comment>
<sequence length="1261" mass="133498">MPAPRSRPHLAALLLASTALPVLPAVARAEDRAIQVLLDQANYWRGQGRTDQVIRALERVLAADPDNVAALSGLAQAQAQQGDRAAADRTLARLRQVAPGNAVVGSTETQLRGASADPAQVAEARRLAQAGQNAAAVARYRQIFGGSTPPDVFAQEYYQAQAGTPDGYAQGRDGLKRLLDRNPGNRALQLALAQVLTWREGSRTEGIRLLQQLAGSPDMAQQARNSWRQALSWDGASASAIPGLEAYLERYPDDQQAQRQLAEARNPARTPQDEMGARRQAGFEALNGNRVAAAEAAFQAVLQQAPEDSDALGGLGLVRLRQGRSNEAKTLLARAIAADPQEGRRKWGQALDGASYAGAVNTARSQIARGQVQQAEATLEAAVRQGGAEQAEAQALLGDILLRRGDAAGAEKRYRAALSRRPNLPGALSGLYQSLQSQGRMAEAEELAARQGGAFANSLAASRAEQLRAEAQRSADPAQAVALLQSAYASNPEDPWVRLDLARAMARQGRGAEGRALMQELVQRSASADNLYAAGLFAQEEGRASEAAALIERIPLRLRSADASRLLRATAVQAEVAAAAEPARYGQYDLARQRLMQIVARPDPAGETAAQAVRALNAVGDTRGAVELARMALATNANAAPAGRIALADALLDAGQGGEAAALAASLAADPRLTAQDRQRLGGLQTGIAIRESDRLNEAGDQAAAYDRLAPALSAKPQDPDVNLALARLYQGAQDPARAQEVAEAVLRRDPRNADARLAAASAAIARGQTRRAEELLAEGRTLTPNDPRVAVVEAQLARASGDSRRAQAALQRAEELRRAQLSGTPASVPMAPGPAATMRGQATANPFQQVALAGGEPVLLAAAGPAVGNDPLLNDIQRQLAEVREESAPRIGPNFAGRFRSGSGGLDRLQEYSGGAEASAAMPGIGGRIAARAQLYSIDSGTLDQNTGNLRRFGTNPLRLPGPSESISAATAARLTPKDTTASGVAFGLGYTRGESLSLDVGSTPIGYRVQNLVGGLELAPSLNGNLRLRLTGERRAMTDSLLAWAGQRDPVTSRTWGGVVRNTGRGQFEWSAGPANFYAGGGYSQVEGKGVADNNRIEAGAGMSYAFFRRPDEELTSGLDLVYLSYDKNLRFFTLGQGGYFSPQNYVAANIPIDYRARLGNLSYHLGGQIGLAHFKEDRSPLFPNDPALQARAEAREAADSTQSAFYAGQTQTSLVGGVRADAEYAITPQFKVGGLLRYDRAADWNEVRAMLFARYRFD</sequence>
<accession>A0A1S8D351</accession>
<dbReference type="InterPro" id="IPR011990">
    <property type="entry name" value="TPR-like_helical_dom_sf"/>
</dbReference>
<keyword evidence="15" id="KW-1185">Reference proteome</keyword>
<dbReference type="AlphaFoldDB" id="A0A1S8D351"/>
<dbReference type="InterPro" id="IPR008410">
    <property type="entry name" value="BCSC_C"/>
</dbReference>
<keyword evidence="6 10" id="KW-0802">TPR repeat</keyword>
<dbReference type="UniPathway" id="UPA00694"/>
<keyword evidence="9" id="KW-0998">Cell outer membrane</keyword>
<proteinExistence type="inferred from homology"/>
<dbReference type="RefSeq" id="WP_058390645.1">
    <property type="nucleotide sequence ID" value="NZ_LLWF02000067.1"/>
</dbReference>
<name>A0A1S8D351_9PROT</name>
<dbReference type="InterPro" id="IPR019734">
    <property type="entry name" value="TPR_rpt"/>
</dbReference>
<dbReference type="Pfam" id="PF05420">
    <property type="entry name" value="BCSC_C"/>
    <property type="match status" value="1"/>
</dbReference>
<evidence type="ECO:0000256" key="4">
    <source>
        <dbReference type="ARBA" id="ARBA00022729"/>
    </source>
</evidence>
<evidence type="ECO:0000256" key="3">
    <source>
        <dbReference type="ARBA" id="ARBA00005886"/>
    </source>
</evidence>
<dbReference type="Pfam" id="PF14559">
    <property type="entry name" value="TPR_19"/>
    <property type="match status" value="4"/>
</dbReference>
<feature type="domain" description="Cellulose synthase operon C C-terminal" evidence="13">
    <location>
        <begin position="919"/>
        <end position="1261"/>
    </location>
</feature>
<keyword evidence="4 12" id="KW-0732">Signal</keyword>
<dbReference type="GO" id="GO:0009279">
    <property type="term" value="C:cell outer membrane"/>
    <property type="evidence" value="ECO:0007669"/>
    <property type="project" value="UniProtKB-SubCell"/>
</dbReference>
<evidence type="ECO:0000256" key="12">
    <source>
        <dbReference type="SAM" id="SignalP"/>
    </source>
</evidence>
<comment type="pathway">
    <text evidence="2">Glycan metabolism; bacterial cellulose biosynthesis.</text>
</comment>
<evidence type="ECO:0000259" key="13">
    <source>
        <dbReference type="Pfam" id="PF05420"/>
    </source>
</evidence>
<evidence type="ECO:0000256" key="6">
    <source>
        <dbReference type="ARBA" id="ARBA00022803"/>
    </source>
</evidence>
<dbReference type="Gene3D" id="1.25.40.10">
    <property type="entry name" value="Tetratricopeptide repeat domain"/>
    <property type="match status" value="5"/>
</dbReference>
<dbReference type="SUPFAM" id="SSF48452">
    <property type="entry name" value="TPR-like"/>
    <property type="match status" value="3"/>
</dbReference>
<dbReference type="Pfam" id="PF13432">
    <property type="entry name" value="TPR_16"/>
    <property type="match status" value="1"/>
</dbReference>
<dbReference type="PRINTS" id="PR01441">
    <property type="entry name" value="CELLSNTHASEC"/>
</dbReference>
<dbReference type="EMBL" id="LLWF02000067">
    <property type="protein sequence ID" value="ONH82174.1"/>
    <property type="molecule type" value="Genomic_DNA"/>
</dbReference>
<evidence type="ECO:0000256" key="8">
    <source>
        <dbReference type="ARBA" id="ARBA00023136"/>
    </source>
</evidence>
<keyword evidence="5" id="KW-0677">Repeat</keyword>
<evidence type="ECO:0000256" key="7">
    <source>
        <dbReference type="ARBA" id="ARBA00022916"/>
    </source>
</evidence>
<dbReference type="GO" id="GO:0030244">
    <property type="term" value="P:cellulose biosynthetic process"/>
    <property type="evidence" value="ECO:0007669"/>
    <property type="project" value="UniProtKB-KW"/>
</dbReference>
<evidence type="ECO:0000256" key="2">
    <source>
        <dbReference type="ARBA" id="ARBA00005186"/>
    </source>
</evidence>
<dbReference type="OrthoDB" id="174989at2"/>
<evidence type="ECO:0000256" key="1">
    <source>
        <dbReference type="ARBA" id="ARBA00004339"/>
    </source>
</evidence>
<feature type="chain" id="PRO_5010566001" description="Cellulose synthase operon C C-terminal domain-containing protein" evidence="12">
    <location>
        <begin position="25"/>
        <end position="1261"/>
    </location>
</feature>
<dbReference type="SMART" id="SM00028">
    <property type="entry name" value="TPR"/>
    <property type="match status" value="7"/>
</dbReference>
<comment type="caution">
    <text evidence="14">The sequence shown here is derived from an EMBL/GenBank/DDBJ whole genome shotgun (WGS) entry which is preliminary data.</text>
</comment>
<dbReference type="STRING" id="207340.APZ41_015935"/>
<feature type="region of interest" description="Disordered" evidence="11">
    <location>
        <begin position="254"/>
        <end position="276"/>
    </location>
</feature>
<feature type="repeat" description="TPR" evidence="10">
    <location>
        <begin position="391"/>
        <end position="424"/>
    </location>
</feature>
<keyword evidence="8" id="KW-0472">Membrane</keyword>
<keyword evidence="7" id="KW-0135">Cellulose biosynthesis</keyword>
<evidence type="ECO:0000256" key="9">
    <source>
        <dbReference type="ARBA" id="ARBA00023237"/>
    </source>
</evidence>
<feature type="signal peptide" evidence="12">
    <location>
        <begin position="1"/>
        <end position="24"/>
    </location>
</feature>
<protein>
    <recommendedName>
        <fullName evidence="13">Cellulose synthase operon C C-terminal domain-containing protein</fullName>
    </recommendedName>
</protein>
<organism evidence="14 15">
    <name type="scientific">Roseomonas mucosa</name>
    <dbReference type="NCBI Taxonomy" id="207340"/>
    <lineage>
        <taxon>Bacteria</taxon>
        <taxon>Pseudomonadati</taxon>
        <taxon>Pseudomonadota</taxon>
        <taxon>Alphaproteobacteria</taxon>
        <taxon>Acetobacterales</taxon>
        <taxon>Roseomonadaceae</taxon>
        <taxon>Roseomonas</taxon>
    </lineage>
</organism>
<dbReference type="PANTHER" id="PTHR45586">
    <property type="entry name" value="TPR REPEAT-CONTAINING PROTEIN PA4667"/>
    <property type="match status" value="1"/>
</dbReference>
<evidence type="ECO:0000256" key="10">
    <source>
        <dbReference type="PROSITE-ProRule" id="PRU00339"/>
    </source>
</evidence>
<dbReference type="InterPro" id="IPR003921">
    <property type="entry name" value="Cell_synth_C"/>
</dbReference>
<evidence type="ECO:0000313" key="14">
    <source>
        <dbReference type="EMBL" id="ONH82174.1"/>
    </source>
</evidence>